<dbReference type="PANTHER" id="PTHR30303:SF0">
    <property type="entry name" value="CARBAMOYL DEHYDRATASE HYPE"/>
    <property type="match status" value="1"/>
</dbReference>
<dbReference type="EMBL" id="CCXY01000119">
    <property type="protein sequence ID" value="CEG12225.1"/>
    <property type="molecule type" value="Genomic_DNA"/>
</dbReference>
<dbReference type="Gene3D" id="3.90.650.10">
    <property type="entry name" value="PurM-like C-terminal domain"/>
    <property type="match status" value="1"/>
</dbReference>
<dbReference type="InterPro" id="IPR010918">
    <property type="entry name" value="PurM-like_C_dom"/>
</dbReference>
<evidence type="ECO:0000313" key="2">
    <source>
        <dbReference type="EMBL" id="CEG12225.1"/>
    </source>
</evidence>
<organism evidence="2">
    <name type="scientific">groundwater metagenome</name>
    <dbReference type="NCBI Taxonomy" id="717931"/>
    <lineage>
        <taxon>unclassified sequences</taxon>
        <taxon>metagenomes</taxon>
        <taxon>ecological metagenomes</taxon>
    </lineage>
</organism>
<dbReference type="InterPro" id="IPR011854">
    <property type="entry name" value="HypE"/>
</dbReference>
<dbReference type="PANTHER" id="PTHR30303">
    <property type="entry name" value="HYDROGENASE ISOENZYMES FORMATION PROTEIN HYPE"/>
    <property type="match status" value="1"/>
</dbReference>
<name>A0A098EB29_9ZZZZ</name>
<sequence>MRKISEYVTAMKDPTRGGIAASLNEMAEKSKVRIVPDEDKIPVKKEVKAVCELLGLNVYEIASEGRFVCGVKAEYAEKCLKILKKFNDDASMIGEVVEGKGVIMKTAIGGTRILDVPSGKLVPRIC</sequence>
<accession>A0A098EB29</accession>
<reference evidence="2" key="1">
    <citation type="submission" date="2014-09" db="EMBL/GenBank/DDBJ databases">
        <authorList>
            <person name="Probst J Alexander"/>
        </authorList>
    </citation>
    <scope>NUCLEOTIDE SEQUENCE</scope>
</reference>
<dbReference type="SUPFAM" id="SSF56042">
    <property type="entry name" value="PurM C-terminal domain-like"/>
    <property type="match status" value="1"/>
</dbReference>
<dbReference type="InterPro" id="IPR036676">
    <property type="entry name" value="PurM-like_C_sf"/>
</dbReference>
<gene>
    <name evidence="2" type="primary">HypE</name>
    <name evidence="2" type="ORF">MSIBF_A2050003</name>
</gene>
<feature type="domain" description="PurM-like C-terminal" evidence="1">
    <location>
        <begin position="6"/>
        <end position="103"/>
    </location>
</feature>
<evidence type="ECO:0000259" key="1">
    <source>
        <dbReference type="Pfam" id="PF02769"/>
    </source>
</evidence>
<protein>
    <submittedName>
        <fullName evidence="2">Putative hydrogenase expression/formation protein</fullName>
    </submittedName>
</protein>
<dbReference type="GO" id="GO:0051604">
    <property type="term" value="P:protein maturation"/>
    <property type="evidence" value="ECO:0007669"/>
    <property type="project" value="TreeGrafter"/>
</dbReference>
<dbReference type="Pfam" id="PF02769">
    <property type="entry name" value="AIRS_C"/>
    <property type="match status" value="1"/>
</dbReference>
<dbReference type="AlphaFoldDB" id="A0A098EB29"/>
<proteinExistence type="predicted"/>